<dbReference type="InterPro" id="IPR051035">
    <property type="entry name" value="Mito_inheritance_9"/>
</dbReference>
<evidence type="ECO:0000313" key="1">
    <source>
        <dbReference type="EMBL" id="EEP76626.1"/>
    </source>
</evidence>
<reference evidence="2" key="1">
    <citation type="journal article" date="2009" name="Genome Res.">
        <title>Comparative genomic analyses of the human fungal pathogens Coccidioides and their relatives.</title>
        <authorList>
            <person name="Sharpton T.J."/>
            <person name="Stajich J.E."/>
            <person name="Rounsley S.D."/>
            <person name="Gardner M.J."/>
            <person name="Wortman J.R."/>
            <person name="Jordar V.S."/>
            <person name="Maiti R."/>
            <person name="Kodira C.D."/>
            <person name="Neafsey D.E."/>
            <person name="Zeng Q."/>
            <person name="Hung C.-Y."/>
            <person name="McMahan C."/>
            <person name="Muszewska A."/>
            <person name="Grynberg M."/>
            <person name="Mandel M.A."/>
            <person name="Kellner E.M."/>
            <person name="Barker B.M."/>
            <person name="Galgiani J.N."/>
            <person name="Orbach M.J."/>
            <person name="Kirkland T.N."/>
            <person name="Cole G.T."/>
            <person name="Henn M.R."/>
            <person name="Birren B.W."/>
            <person name="Taylor J.W."/>
        </authorList>
    </citation>
    <scope>NUCLEOTIDE SEQUENCE [LARGE SCALE GENOMIC DNA]</scope>
    <source>
        <strain evidence="2">UAMH 1704</strain>
    </source>
</reference>
<dbReference type="InterPro" id="IPR011009">
    <property type="entry name" value="Kinase-like_dom_sf"/>
</dbReference>
<evidence type="ECO:0008006" key="3">
    <source>
        <dbReference type="Google" id="ProtNLM"/>
    </source>
</evidence>
<dbReference type="GO" id="GO:0005739">
    <property type="term" value="C:mitochondrion"/>
    <property type="evidence" value="ECO:0007669"/>
    <property type="project" value="TreeGrafter"/>
</dbReference>
<organism evidence="1 2">
    <name type="scientific">Uncinocarpus reesii (strain UAMH 1704)</name>
    <dbReference type="NCBI Taxonomy" id="336963"/>
    <lineage>
        <taxon>Eukaryota</taxon>
        <taxon>Fungi</taxon>
        <taxon>Dikarya</taxon>
        <taxon>Ascomycota</taxon>
        <taxon>Pezizomycotina</taxon>
        <taxon>Eurotiomycetes</taxon>
        <taxon>Eurotiomycetidae</taxon>
        <taxon>Onygenales</taxon>
        <taxon>Onygenaceae</taxon>
        <taxon>Uncinocarpus</taxon>
    </lineage>
</organism>
<dbReference type="PANTHER" id="PTHR36091">
    <property type="entry name" value="ALTERED INHERITANCE OF MITOCHONDRIA PROTEIN 9, MITOCHONDRIAL"/>
    <property type="match status" value="1"/>
</dbReference>
<dbReference type="PANTHER" id="PTHR36091:SF2">
    <property type="entry name" value="AMINOGLYCOSIDE PHOSPHOTRANSFERASE DOMAIN-CONTAINING PROTEIN"/>
    <property type="match status" value="1"/>
</dbReference>
<sequence length="530" mass="61988">MIQIQASTRISHFTRLIPRVHLHRRSHTAATAPDPHEDLFRYTTGRWLWGEAEQLRKRYRRFNVVELQNAATRALEGSPKCVSMSKVSEGNSNRVFRLQMDDGRVVVARIPMPNAGPERYTTASEAATMEFEPEGTQLGELWRDMKPFERKTLIESIVGLEQKLLSVGLNRSGSIYFAESGFEGCKTAEIITDAPSSLRDYVKDRFVIGPSVDEEYWENQKANMAIDRGPWDTAEEYVKAIAHREMAWIPRYGSEYPRDARFTYDDGQQSPEAHIDLLQRYLSVISMLLPKKRDLLRPTLWHYCIDEQNVFVRNGVVSGLVDWQSTLVAPLVLQARVPWLVRYRRKKVFKRPDNFKELDEADQEKVLTQIARTTQQDFYLTQAALENPLLSRALDLPQSEFLKYLVSFAGWSWNNDNGFLNLRESLLKVIRRWELFNMEDPCPYRFSNEEIEQHRKDGEGFNEYQDFWDELEGVVDREGFTFPETFDAAVDFFSDLRDVMLKEAEGKNREELDLWTRWVLERKQEREAKK</sequence>
<dbReference type="KEGG" id="ure:UREG_01475"/>
<protein>
    <recommendedName>
        <fullName evidence="3">Aminoglycoside phosphotransferase domain-containing protein</fullName>
    </recommendedName>
</protein>
<name>C4JID8_UNCRE</name>
<dbReference type="AlphaFoldDB" id="C4JID8"/>
<dbReference type="InParanoid" id="C4JID8"/>
<dbReference type="OMA" id="HEQERIT"/>
<dbReference type="eggNOG" id="ENOG502QV1E">
    <property type="taxonomic scope" value="Eukaryota"/>
</dbReference>
<keyword evidence="2" id="KW-1185">Reference proteome</keyword>
<accession>C4JID8</accession>
<dbReference type="Proteomes" id="UP000002058">
    <property type="component" value="Unassembled WGS sequence"/>
</dbReference>
<gene>
    <name evidence="1" type="ORF">UREG_01475</name>
</gene>
<evidence type="ECO:0000313" key="2">
    <source>
        <dbReference type="Proteomes" id="UP000002058"/>
    </source>
</evidence>
<dbReference type="EMBL" id="CH476615">
    <property type="protein sequence ID" value="EEP76626.1"/>
    <property type="molecule type" value="Genomic_DNA"/>
</dbReference>
<proteinExistence type="predicted"/>
<dbReference type="VEuPathDB" id="FungiDB:UREG_01475"/>
<dbReference type="OrthoDB" id="2968323at2759"/>
<dbReference type="HOGENOM" id="CLU_019189_11_1_1"/>
<dbReference type="RefSeq" id="XP_002541959.1">
    <property type="nucleotide sequence ID" value="XM_002541913.1"/>
</dbReference>
<dbReference type="GeneID" id="8440729"/>
<dbReference type="FunCoup" id="C4JID8">
    <property type="interactions" value="14"/>
</dbReference>
<dbReference type="SUPFAM" id="SSF56112">
    <property type="entry name" value="Protein kinase-like (PK-like)"/>
    <property type="match status" value="1"/>
</dbReference>